<dbReference type="Proteomes" id="UP001612928">
    <property type="component" value="Unassembled WGS sequence"/>
</dbReference>
<gene>
    <name evidence="5" type="ORF">ACIBP5_04175</name>
</gene>
<dbReference type="InterPro" id="IPR015854">
    <property type="entry name" value="ABC_transpr_LolD-like"/>
</dbReference>
<accession>A0ABW7ZX71</accession>
<evidence type="ECO:0000313" key="5">
    <source>
        <dbReference type="EMBL" id="MFI7439143.1"/>
    </source>
</evidence>
<dbReference type="RefSeq" id="WP_397018669.1">
    <property type="nucleotide sequence ID" value="NZ_JBITMB010000001.1"/>
</dbReference>
<feature type="compositionally biased region" description="Basic and acidic residues" evidence="3">
    <location>
        <begin position="490"/>
        <end position="503"/>
    </location>
</feature>
<protein>
    <submittedName>
        <fullName evidence="5">ABC transporter ATP-binding protein</fullName>
    </submittedName>
</protein>
<keyword evidence="2 5" id="KW-0067">ATP-binding</keyword>
<organism evidence="5 6">
    <name type="scientific">Nonomuraea indica</name>
    <dbReference type="NCBI Taxonomy" id="1581193"/>
    <lineage>
        <taxon>Bacteria</taxon>
        <taxon>Bacillati</taxon>
        <taxon>Actinomycetota</taxon>
        <taxon>Actinomycetes</taxon>
        <taxon>Streptosporangiales</taxon>
        <taxon>Streptosporangiaceae</taxon>
        <taxon>Nonomuraea</taxon>
    </lineage>
</organism>
<dbReference type="CDD" id="cd03257">
    <property type="entry name" value="ABC_NikE_OppD_transporters"/>
    <property type="match status" value="1"/>
</dbReference>
<dbReference type="SUPFAM" id="SSF52540">
    <property type="entry name" value="P-loop containing nucleoside triphosphate hydrolases"/>
    <property type="match status" value="2"/>
</dbReference>
<comment type="caution">
    <text evidence="5">The sequence shown here is derived from an EMBL/GenBank/DDBJ whole genome shotgun (WGS) entry which is preliminary data.</text>
</comment>
<dbReference type="PANTHER" id="PTHR24220">
    <property type="entry name" value="IMPORT ATP-BINDING PROTEIN"/>
    <property type="match status" value="1"/>
</dbReference>
<evidence type="ECO:0000259" key="4">
    <source>
        <dbReference type="PROSITE" id="PS50893"/>
    </source>
</evidence>
<keyword evidence="1" id="KW-0547">Nucleotide-binding</keyword>
<keyword evidence="6" id="KW-1185">Reference proteome</keyword>
<evidence type="ECO:0000313" key="6">
    <source>
        <dbReference type="Proteomes" id="UP001612928"/>
    </source>
</evidence>
<dbReference type="SMART" id="SM00382">
    <property type="entry name" value="AAA"/>
    <property type="match status" value="2"/>
</dbReference>
<dbReference type="PANTHER" id="PTHR24220:SF685">
    <property type="entry name" value="ABC TRANSPORTER RELATED"/>
    <property type="match status" value="1"/>
</dbReference>
<dbReference type="InterPro" id="IPR003593">
    <property type="entry name" value="AAA+_ATPase"/>
</dbReference>
<dbReference type="InterPro" id="IPR017871">
    <property type="entry name" value="ABC_transporter-like_CS"/>
</dbReference>
<name>A0ABW7ZX71_9ACTN</name>
<feature type="domain" description="ABC transporter" evidence="4">
    <location>
        <begin position="1"/>
        <end position="237"/>
    </location>
</feature>
<feature type="region of interest" description="Disordered" evidence="3">
    <location>
        <begin position="484"/>
        <end position="503"/>
    </location>
</feature>
<dbReference type="PROSITE" id="PS50893">
    <property type="entry name" value="ABC_TRANSPORTER_2"/>
    <property type="match status" value="2"/>
</dbReference>
<evidence type="ECO:0000256" key="3">
    <source>
        <dbReference type="SAM" id="MobiDB-lite"/>
    </source>
</evidence>
<dbReference type="Gene3D" id="3.40.50.300">
    <property type="entry name" value="P-loop containing nucleotide triphosphate hydrolases"/>
    <property type="match status" value="2"/>
</dbReference>
<dbReference type="InterPro" id="IPR003439">
    <property type="entry name" value="ABC_transporter-like_ATP-bd"/>
</dbReference>
<dbReference type="InterPro" id="IPR027417">
    <property type="entry name" value="P-loop_NTPase"/>
</dbReference>
<sequence length="503" mass="52061">MTVRGLTVADSTGTAIVDGLDLRIAPGEVVALVGPSGAGKTTVLRAVLGALQEGLSRTAGRVEWHGSPVRAPRRWRRRNVGFLGQDPASALHPLLDARAGVEEALPGAARRAGAAERALAGVGLDPGDIGRRRPHQLSGGQAQRVALARALAANPELLLLDEPTSALDGAALDLALELVRRRRGDGRSLTLLVSHDMGVVSELADHVVRLGVRPRDRQDRGRNGATGRRPGGAPVPVARARDAGRFPNADSAPPPEEPGVVRPSEAALTVRGLAVAQPPGGAPLLAGVDLHLAPGGSVAVLGPSGCGKSTLLRALAGLHPVEAGNVTVLGEALPWAVAERDPAALRALALVGQDPLDALNPARRVATAVARPLRTLRGLTRSAARAEALRLLAAVGLEPGLGRRYPGALSGGQRQRVALARALAGGPALLLADEITAALDPRTADLILDLIDGLRRDTGLAVLMVTHDPAVAARADRVLHIAGRRPHPTSFRDDERRRSVDAP</sequence>
<feature type="region of interest" description="Disordered" evidence="3">
    <location>
        <begin position="244"/>
        <end position="263"/>
    </location>
</feature>
<dbReference type="PROSITE" id="PS00211">
    <property type="entry name" value="ABC_TRANSPORTER_1"/>
    <property type="match status" value="2"/>
</dbReference>
<dbReference type="Pfam" id="PF00005">
    <property type="entry name" value="ABC_tran"/>
    <property type="match status" value="2"/>
</dbReference>
<feature type="domain" description="ABC transporter" evidence="4">
    <location>
        <begin position="270"/>
        <end position="502"/>
    </location>
</feature>
<evidence type="ECO:0000256" key="2">
    <source>
        <dbReference type="ARBA" id="ARBA00022840"/>
    </source>
</evidence>
<dbReference type="GO" id="GO:0005524">
    <property type="term" value="F:ATP binding"/>
    <property type="evidence" value="ECO:0007669"/>
    <property type="project" value="UniProtKB-KW"/>
</dbReference>
<evidence type="ECO:0000256" key="1">
    <source>
        <dbReference type="ARBA" id="ARBA00022741"/>
    </source>
</evidence>
<proteinExistence type="predicted"/>
<reference evidence="5 6" key="1">
    <citation type="submission" date="2024-10" db="EMBL/GenBank/DDBJ databases">
        <title>The Natural Products Discovery Center: Release of the First 8490 Sequenced Strains for Exploring Actinobacteria Biosynthetic Diversity.</title>
        <authorList>
            <person name="Kalkreuter E."/>
            <person name="Kautsar S.A."/>
            <person name="Yang D."/>
            <person name="Bader C.D."/>
            <person name="Teijaro C.N."/>
            <person name="Fluegel L."/>
            <person name="Davis C.M."/>
            <person name="Simpson J.R."/>
            <person name="Lauterbach L."/>
            <person name="Steele A.D."/>
            <person name="Gui C."/>
            <person name="Meng S."/>
            <person name="Li G."/>
            <person name="Viehrig K."/>
            <person name="Ye F."/>
            <person name="Su P."/>
            <person name="Kiefer A.F."/>
            <person name="Nichols A."/>
            <person name="Cepeda A.J."/>
            <person name="Yan W."/>
            <person name="Fan B."/>
            <person name="Jiang Y."/>
            <person name="Adhikari A."/>
            <person name="Zheng C.-J."/>
            <person name="Schuster L."/>
            <person name="Cowan T.M."/>
            <person name="Smanski M.J."/>
            <person name="Chevrette M.G."/>
            <person name="De Carvalho L.P.S."/>
            <person name="Shen B."/>
        </authorList>
    </citation>
    <scope>NUCLEOTIDE SEQUENCE [LARGE SCALE GENOMIC DNA]</scope>
    <source>
        <strain evidence="5 6">NPDC049503</strain>
    </source>
</reference>
<dbReference type="EMBL" id="JBITMB010000001">
    <property type="protein sequence ID" value="MFI7439143.1"/>
    <property type="molecule type" value="Genomic_DNA"/>
</dbReference>
<feature type="compositionally biased region" description="Basic and acidic residues" evidence="3">
    <location>
        <begin position="211"/>
        <end position="222"/>
    </location>
</feature>
<feature type="region of interest" description="Disordered" evidence="3">
    <location>
        <begin position="211"/>
        <end position="239"/>
    </location>
</feature>